<gene>
    <name evidence="2" type="ORF">L910_0623</name>
</gene>
<protein>
    <submittedName>
        <fullName evidence="2">Uncharacterized protein</fullName>
    </submittedName>
</protein>
<dbReference type="EMBL" id="ASXS01000001">
    <property type="protein sequence ID" value="EPP25470.1"/>
    <property type="molecule type" value="Genomic_DNA"/>
</dbReference>
<feature type="region of interest" description="Disordered" evidence="1">
    <location>
        <begin position="20"/>
        <end position="39"/>
    </location>
</feature>
<sequence>MVETPERYNKSGSIDRETLMKIKGLTESQTPSENEYKMV</sequence>
<reference evidence="2 3" key="1">
    <citation type="journal article" date="2013" name="Gut Pathog.">
        <title>Evidence of a new metabolic capacity in an emerging diarrheal pathogen: lessons from the draft genomes of Vibrio fluvialis strains PG41 and I21563.</title>
        <authorList>
            <person name="Khatri I."/>
            <person name="Mahajan S."/>
            <person name="Dureja C."/>
            <person name="Subramanian S."/>
            <person name="Raychaudhuri S."/>
        </authorList>
    </citation>
    <scope>NUCLEOTIDE SEQUENCE [LARGE SCALE GENOMIC DNA]</scope>
    <source>
        <strain evidence="2 3">PG41</strain>
    </source>
</reference>
<evidence type="ECO:0000313" key="3">
    <source>
        <dbReference type="Proteomes" id="UP000014854"/>
    </source>
</evidence>
<organism evidence="2 3">
    <name type="scientific">Vibrio fluvialis PG41</name>
    <dbReference type="NCBI Taxonomy" id="1336752"/>
    <lineage>
        <taxon>Bacteria</taxon>
        <taxon>Pseudomonadati</taxon>
        <taxon>Pseudomonadota</taxon>
        <taxon>Gammaproteobacteria</taxon>
        <taxon>Vibrionales</taxon>
        <taxon>Vibrionaceae</taxon>
        <taxon>Vibrio</taxon>
    </lineage>
</organism>
<name>S7JT73_VIBFL</name>
<dbReference type="AlphaFoldDB" id="S7JT73"/>
<evidence type="ECO:0000256" key="1">
    <source>
        <dbReference type="SAM" id="MobiDB-lite"/>
    </source>
</evidence>
<evidence type="ECO:0000313" key="2">
    <source>
        <dbReference type="EMBL" id="EPP25470.1"/>
    </source>
</evidence>
<accession>S7JT73</accession>
<dbReference type="PATRIC" id="fig|1336752.4.peg.626"/>
<proteinExistence type="predicted"/>
<comment type="caution">
    <text evidence="2">The sequence shown here is derived from an EMBL/GenBank/DDBJ whole genome shotgun (WGS) entry which is preliminary data.</text>
</comment>
<dbReference type="Proteomes" id="UP000014854">
    <property type="component" value="Unassembled WGS sequence"/>
</dbReference>